<feature type="compositionally biased region" description="Low complexity" evidence="3">
    <location>
        <begin position="338"/>
        <end position="349"/>
    </location>
</feature>
<dbReference type="Pfam" id="PF01520">
    <property type="entry name" value="Amidase_3"/>
    <property type="match status" value="1"/>
</dbReference>
<dbReference type="SMART" id="SM00646">
    <property type="entry name" value="Ami_3"/>
    <property type="match status" value="1"/>
</dbReference>
<evidence type="ECO:0000256" key="1">
    <source>
        <dbReference type="ARBA" id="ARBA00022801"/>
    </source>
</evidence>
<proteinExistence type="predicted"/>
<dbReference type="Proteomes" id="UP000603641">
    <property type="component" value="Unassembled WGS sequence"/>
</dbReference>
<dbReference type="PANTHER" id="PTHR30404">
    <property type="entry name" value="N-ACETYLMURAMOYL-L-ALANINE AMIDASE"/>
    <property type="match status" value="1"/>
</dbReference>
<evidence type="ECO:0000313" key="6">
    <source>
        <dbReference type="EMBL" id="MBD7963295.1"/>
    </source>
</evidence>
<dbReference type="EMBL" id="JACSQM010000002">
    <property type="protein sequence ID" value="MBD7963295.1"/>
    <property type="molecule type" value="Genomic_DNA"/>
</dbReference>
<keyword evidence="7" id="KW-1185">Reference proteome</keyword>
<dbReference type="SMART" id="SM00287">
    <property type="entry name" value="SH3b"/>
    <property type="match status" value="4"/>
</dbReference>
<keyword evidence="1" id="KW-0378">Hydrolase</keyword>
<dbReference type="Gene3D" id="3.40.630.40">
    <property type="entry name" value="Zn-dependent exopeptidases"/>
    <property type="match status" value="1"/>
</dbReference>
<dbReference type="PIRSF" id="PIRSF037846">
    <property type="entry name" value="Autolysin_YrvJ_prd"/>
    <property type="match status" value="1"/>
</dbReference>
<dbReference type="CDD" id="cd02696">
    <property type="entry name" value="MurNAc-LAA"/>
    <property type="match status" value="1"/>
</dbReference>
<evidence type="ECO:0000259" key="5">
    <source>
        <dbReference type="PROSITE" id="PS51781"/>
    </source>
</evidence>
<name>A0ABR8SIH7_9BACL</name>
<keyword evidence="2" id="KW-0961">Cell wall biogenesis/degradation</keyword>
<feature type="signal peptide" evidence="4">
    <location>
        <begin position="1"/>
        <end position="28"/>
    </location>
</feature>
<dbReference type="PROSITE" id="PS51781">
    <property type="entry name" value="SH3B"/>
    <property type="match status" value="4"/>
</dbReference>
<reference evidence="6 7" key="1">
    <citation type="submission" date="2020-08" db="EMBL/GenBank/DDBJ databases">
        <title>A Genomic Blueprint of the Chicken Gut Microbiome.</title>
        <authorList>
            <person name="Gilroy R."/>
            <person name="Ravi A."/>
            <person name="Getino M."/>
            <person name="Pursley I."/>
            <person name="Horton D.L."/>
            <person name="Alikhan N.-F."/>
            <person name="Baker D."/>
            <person name="Gharbi K."/>
            <person name="Hall N."/>
            <person name="Watson M."/>
            <person name="Adriaenssens E.M."/>
            <person name="Foster-Nyarko E."/>
            <person name="Jarju S."/>
            <person name="Secka A."/>
            <person name="Antonio M."/>
            <person name="Oren A."/>
            <person name="Chaudhuri R."/>
            <person name="La Ragione R.M."/>
            <person name="Hildebrand F."/>
            <person name="Pallen M.J."/>
        </authorList>
    </citation>
    <scope>NUCLEOTIDE SEQUENCE [LARGE SCALE GENOMIC DNA]</scope>
    <source>
        <strain evidence="6 7">Sa2CUA10</strain>
    </source>
</reference>
<dbReference type="RefSeq" id="WP_191752722.1">
    <property type="nucleotide sequence ID" value="NZ_JACSQM010000002.1"/>
</dbReference>
<gene>
    <name evidence="6" type="ORF">H9648_04435</name>
</gene>
<dbReference type="InterPro" id="IPR050695">
    <property type="entry name" value="N-acetylmuramoyl_amidase_3"/>
</dbReference>
<feature type="domain" description="SH3b" evidence="5">
    <location>
        <begin position="107"/>
        <end position="169"/>
    </location>
</feature>
<dbReference type="InterPro" id="IPR017293">
    <property type="entry name" value="N-acetylmuramoyl-L-ala_amidase"/>
</dbReference>
<feature type="region of interest" description="Disordered" evidence="3">
    <location>
        <begin position="338"/>
        <end position="379"/>
    </location>
</feature>
<dbReference type="Gene3D" id="2.30.30.40">
    <property type="entry name" value="SH3 Domains"/>
    <property type="match status" value="4"/>
</dbReference>
<organism evidence="6 7">
    <name type="scientific">Fictibacillus norfolkensis</name>
    <dbReference type="NCBI Taxonomy" id="2762233"/>
    <lineage>
        <taxon>Bacteria</taxon>
        <taxon>Bacillati</taxon>
        <taxon>Bacillota</taxon>
        <taxon>Bacilli</taxon>
        <taxon>Bacillales</taxon>
        <taxon>Fictibacillaceae</taxon>
        <taxon>Fictibacillus</taxon>
    </lineage>
</organism>
<sequence length="532" mass="56266">MRSNVKVMCFFLIVVLLIAGFPLSTASAATNTATVNATSLNVRTEPSSSSKQIGSVKKGSIVTVIKIEKGWANISFNDRNAWVSSAYLVSNGTTSSSTPSQKVTKTKKTAKVTATSLNVRNGAGTQYKSVGSLKNGSIVSIVKEEGNWSSITYGSIKGWVSNAYLLNQTGTSPTNTKPSATKPVNSGKWGRVTATYLNFRSAGNLSSPIIGSLKFDTAVQILSESGSWVYIQTSDGKKGWVSSQYISIQTGGSLVATNPKPATKPPVAPPSSIAKKVVIMSDGVNVRQGPSTAYLIVGHANQGDEFAFLQSKNDWVQIKLPNGKSAWVAGWLVALQQSPSSNSPSTSKPALGGLKGKRIVVDPGHGGNDPGASGRSSGTQEAAMTLMSARLLATQLSNAGAKVILTRSDNTYISLNKRVEISHYHFADAFVSLHYNSASNKSASGLLTFYYGQKDLKLANSVNAGLIQANTGLKSGNVRYGNFHVLRENKQPAVLVELGFLSNPFDEVTIKSNSFQTKAATGITAGLAQYFQ</sequence>
<feature type="chain" id="PRO_5047055231" evidence="4">
    <location>
        <begin position="29"/>
        <end position="532"/>
    </location>
</feature>
<dbReference type="InterPro" id="IPR002508">
    <property type="entry name" value="MurNAc-LAA_cat"/>
</dbReference>
<dbReference type="SUPFAM" id="SSF53187">
    <property type="entry name" value="Zn-dependent exopeptidases"/>
    <property type="match status" value="1"/>
</dbReference>
<feature type="domain" description="SH3b" evidence="5">
    <location>
        <begin position="274"/>
        <end position="336"/>
    </location>
</feature>
<accession>A0ABR8SIH7</accession>
<keyword evidence="4" id="KW-0732">Signal</keyword>
<comment type="caution">
    <text evidence="6">The sequence shown here is derived from an EMBL/GenBank/DDBJ whole genome shotgun (WGS) entry which is preliminary data.</text>
</comment>
<dbReference type="PANTHER" id="PTHR30404:SF0">
    <property type="entry name" value="N-ACETYLMURAMOYL-L-ALANINE AMIDASE AMIC"/>
    <property type="match status" value="1"/>
</dbReference>
<dbReference type="InterPro" id="IPR003646">
    <property type="entry name" value="SH3-like_bac-type"/>
</dbReference>
<dbReference type="Pfam" id="PF08239">
    <property type="entry name" value="SH3_3"/>
    <property type="match status" value="4"/>
</dbReference>
<protein>
    <submittedName>
        <fullName evidence="6">SH3 domain-containing protein</fullName>
    </submittedName>
</protein>
<feature type="domain" description="SH3b" evidence="5">
    <location>
        <begin position="187"/>
        <end position="250"/>
    </location>
</feature>
<evidence type="ECO:0000256" key="2">
    <source>
        <dbReference type="ARBA" id="ARBA00023316"/>
    </source>
</evidence>
<evidence type="ECO:0000313" key="7">
    <source>
        <dbReference type="Proteomes" id="UP000603641"/>
    </source>
</evidence>
<feature type="domain" description="SH3b" evidence="5">
    <location>
        <begin position="30"/>
        <end position="92"/>
    </location>
</feature>
<evidence type="ECO:0000256" key="4">
    <source>
        <dbReference type="SAM" id="SignalP"/>
    </source>
</evidence>
<evidence type="ECO:0000256" key="3">
    <source>
        <dbReference type="SAM" id="MobiDB-lite"/>
    </source>
</evidence>